<protein>
    <submittedName>
        <fullName evidence="2">LysR family transcriptional regulator</fullName>
    </submittedName>
</protein>
<dbReference type="SUPFAM" id="SSF46785">
    <property type="entry name" value="Winged helix' DNA-binding domain"/>
    <property type="match status" value="1"/>
</dbReference>
<evidence type="ECO:0000313" key="2">
    <source>
        <dbReference type="EMBL" id="SPX11992.1"/>
    </source>
</evidence>
<dbReference type="EMBL" id="UASD01000008">
    <property type="protein sequence ID" value="SPX11992.1"/>
    <property type="molecule type" value="Genomic_DNA"/>
</dbReference>
<sequence length="42" mass="4486">MKATSEELAIFVSVVESGSFSRAAEQLGQANSAVSRAVKSWR</sequence>
<organism evidence="2 3">
    <name type="scientific">Escherichia coli</name>
    <dbReference type="NCBI Taxonomy" id="562"/>
    <lineage>
        <taxon>Bacteria</taxon>
        <taxon>Pseudomonadati</taxon>
        <taxon>Pseudomonadota</taxon>
        <taxon>Gammaproteobacteria</taxon>
        <taxon>Enterobacterales</taxon>
        <taxon>Enterobacteriaceae</taxon>
        <taxon>Escherichia</taxon>
    </lineage>
</organism>
<dbReference type="Pfam" id="PF00126">
    <property type="entry name" value="HTH_1"/>
    <property type="match status" value="1"/>
</dbReference>
<dbReference type="GO" id="GO:0003700">
    <property type="term" value="F:DNA-binding transcription factor activity"/>
    <property type="evidence" value="ECO:0007669"/>
    <property type="project" value="InterPro"/>
</dbReference>
<dbReference type="InterPro" id="IPR000847">
    <property type="entry name" value="LysR_HTH_N"/>
</dbReference>
<dbReference type="AlphaFoldDB" id="A0A2X1N485"/>
<evidence type="ECO:0000313" key="3">
    <source>
        <dbReference type="Proteomes" id="UP000250780"/>
    </source>
</evidence>
<dbReference type="Proteomes" id="UP000250780">
    <property type="component" value="Unassembled WGS sequence"/>
</dbReference>
<dbReference type="PROSITE" id="PS50931">
    <property type="entry name" value="HTH_LYSR"/>
    <property type="match status" value="1"/>
</dbReference>
<reference evidence="2 3" key="1">
    <citation type="submission" date="2018-06" db="EMBL/GenBank/DDBJ databases">
        <authorList>
            <consortium name="Pathogen Informatics"/>
            <person name="Doyle S."/>
        </authorList>
    </citation>
    <scope>NUCLEOTIDE SEQUENCE [LARGE SCALE GENOMIC DNA]</scope>
    <source>
        <strain evidence="2 3">NCTC9073</strain>
    </source>
</reference>
<dbReference type="InterPro" id="IPR036388">
    <property type="entry name" value="WH-like_DNA-bd_sf"/>
</dbReference>
<dbReference type="Gene3D" id="1.10.10.10">
    <property type="entry name" value="Winged helix-like DNA-binding domain superfamily/Winged helix DNA-binding domain"/>
    <property type="match status" value="1"/>
</dbReference>
<gene>
    <name evidence="2" type="ORF">NCTC9073_03341</name>
</gene>
<evidence type="ECO:0000259" key="1">
    <source>
        <dbReference type="PROSITE" id="PS50931"/>
    </source>
</evidence>
<accession>A0A2X1N485</accession>
<proteinExistence type="predicted"/>
<feature type="domain" description="HTH lysR-type" evidence="1">
    <location>
        <begin position="1"/>
        <end position="42"/>
    </location>
</feature>
<dbReference type="InterPro" id="IPR036390">
    <property type="entry name" value="WH_DNA-bd_sf"/>
</dbReference>
<name>A0A2X1N485_ECOLX</name>